<reference evidence="10" key="2">
    <citation type="journal article" date="2022" name="Microb. Genom.">
        <title>A chromosome-scale genome assembly of the tomato pathogen Cladosporium fulvum reveals a compartmentalized genome architecture and the presence of a dispensable chromosome.</title>
        <authorList>
            <person name="Zaccaron A.Z."/>
            <person name="Chen L.H."/>
            <person name="Samaras A."/>
            <person name="Stergiopoulos I."/>
        </authorList>
    </citation>
    <scope>NUCLEOTIDE SEQUENCE</scope>
    <source>
        <strain evidence="10">Race5_Kim</strain>
    </source>
</reference>
<keyword evidence="5 8" id="KW-0804">Transcription</keyword>
<evidence type="ECO:0000256" key="7">
    <source>
        <dbReference type="ARBA" id="ARBA00023328"/>
    </source>
</evidence>
<sequence length="115" mass="12462">MAAVPRALRACLVCSFVQTQSKFVKGGCPNCEQFLEMRGSSDAVADCTSETFEGLVTVNDTTSSWVARWQRIVGYVPGIYAVQVTGDLAEEYITAAENAGVKYQPRDGSANDEQQ</sequence>
<dbReference type="PANTHER" id="PTHR12882">
    <property type="entry name" value="SUPPRESSOR OF TY 4"/>
    <property type="match status" value="1"/>
</dbReference>
<evidence type="ECO:0000313" key="10">
    <source>
        <dbReference type="EMBL" id="UJO13138.1"/>
    </source>
</evidence>
<accession>A0A9Q8P4N1</accession>
<dbReference type="GO" id="GO:0140673">
    <property type="term" value="P:transcription elongation-coupled chromatin remodeling"/>
    <property type="evidence" value="ECO:0007669"/>
    <property type="project" value="InterPro"/>
</dbReference>
<dbReference type="SUPFAM" id="SSF63393">
    <property type="entry name" value="RNA polymerase subunits"/>
    <property type="match status" value="1"/>
</dbReference>
<keyword evidence="7" id="KW-0137">Centromere</keyword>
<dbReference type="OMA" id="FDGMIAV"/>
<comment type="function">
    <text evidence="8">The SPT4-SPT5 complex mediates both activation and inhibition of transcription elongation, and plays a role in pre-mRNA processing. This complex seems to be important for the stability of the RNA polymerase II elongation machinery on the chromatin template but not for the inherent ability of this machinery to translocate down the gene.</text>
</comment>
<evidence type="ECO:0000256" key="5">
    <source>
        <dbReference type="ARBA" id="ARBA00023163"/>
    </source>
</evidence>
<dbReference type="InterPro" id="IPR022800">
    <property type="entry name" value="Spt4/RpoE2_Znf"/>
</dbReference>
<dbReference type="GeneID" id="71983523"/>
<keyword evidence="10" id="KW-0648">Protein biosynthesis</keyword>
<reference evidence="10" key="1">
    <citation type="submission" date="2021-12" db="EMBL/GenBank/DDBJ databases">
        <authorList>
            <person name="Zaccaron A."/>
            <person name="Stergiopoulos I."/>
        </authorList>
    </citation>
    <scope>NUCLEOTIDE SEQUENCE</scope>
    <source>
        <strain evidence="10">Race5_Kim</strain>
    </source>
</reference>
<dbReference type="GO" id="GO:0032044">
    <property type="term" value="C:DSIF complex"/>
    <property type="evidence" value="ECO:0007669"/>
    <property type="project" value="TreeGrafter"/>
</dbReference>
<evidence type="ECO:0000256" key="2">
    <source>
        <dbReference type="ARBA" id="ARBA00004584"/>
    </source>
</evidence>
<keyword evidence="10" id="KW-0251">Elongation factor</keyword>
<evidence type="ECO:0000256" key="8">
    <source>
        <dbReference type="PIRNR" id="PIRNR025023"/>
    </source>
</evidence>
<evidence type="ECO:0000256" key="3">
    <source>
        <dbReference type="ARBA" id="ARBA00010464"/>
    </source>
</evidence>
<dbReference type="Proteomes" id="UP000756132">
    <property type="component" value="Chromosome 2"/>
</dbReference>
<dbReference type="InterPro" id="IPR009287">
    <property type="entry name" value="Spt4"/>
</dbReference>
<dbReference type="SMART" id="SM01389">
    <property type="entry name" value="Spt4"/>
    <property type="match status" value="1"/>
</dbReference>
<proteinExistence type="inferred from homology"/>
<keyword evidence="6 8" id="KW-0539">Nucleus</keyword>
<feature type="domain" description="Spt4/RpoE2 zinc finger" evidence="9">
    <location>
        <begin position="8"/>
        <end position="85"/>
    </location>
</feature>
<dbReference type="EMBL" id="CP090164">
    <property type="protein sequence ID" value="UJO13138.1"/>
    <property type="molecule type" value="Genomic_DNA"/>
</dbReference>
<dbReference type="PANTHER" id="PTHR12882:SF1">
    <property type="entry name" value="TRANSCRIPTION ELONGATION FACTOR SPT4"/>
    <property type="match status" value="1"/>
</dbReference>
<comment type="similarity">
    <text evidence="3 8">Belongs to the SPT4 family.</text>
</comment>
<name>A0A9Q8P4N1_PASFU</name>
<evidence type="ECO:0000256" key="1">
    <source>
        <dbReference type="ARBA" id="ARBA00004123"/>
    </source>
</evidence>
<evidence type="ECO:0000313" key="11">
    <source>
        <dbReference type="Proteomes" id="UP000756132"/>
    </source>
</evidence>
<evidence type="ECO:0000259" key="9">
    <source>
        <dbReference type="SMART" id="SM01389"/>
    </source>
</evidence>
<dbReference type="AlphaFoldDB" id="A0A9Q8P4N1"/>
<dbReference type="GO" id="GO:0000775">
    <property type="term" value="C:chromosome, centromeric region"/>
    <property type="evidence" value="ECO:0007669"/>
    <property type="project" value="UniProtKB-SubCell"/>
</dbReference>
<evidence type="ECO:0000256" key="4">
    <source>
        <dbReference type="ARBA" id="ARBA00020182"/>
    </source>
</evidence>
<dbReference type="PIRSF" id="PIRSF025023">
    <property type="entry name" value="Spt4"/>
    <property type="match status" value="1"/>
</dbReference>
<dbReference type="RefSeq" id="XP_047757504.1">
    <property type="nucleotide sequence ID" value="XM_047902793.1"/>
</dbReference>
<dbReference type="GO" id="GO:0000993">
    <property type="term" value="F:RNA polymerase II complex binding"/>
    <property type="evidence" value="ECO:0007669"/>
    <property type="project" value="TreeGrafter"/>
</dbReference>
<dbReference type="GO" id="GO:0006355">
    <property type="term" value="P:regulation of DNA-templated transcription"/>
    <property type="evidence" value="ECO:0007669"/>
    <property type="project" value="InterPro"/>
</dbReference>
<dbReference type="InterPro" id="IPR038510">
    <property type="entry name" value="Spt4_sf"/>
</dbReference>
<comment type="subcellular location">
    <subcellularLocation>
        <location evidence="2">Chromosome</location>
        <location evidence="2">Centromere</location>
    </subcellularLocation>
    <subcellularLocation>
        <location evidence="1 8">Nucleus</location>
    </subcellularLocation>
</comment>
<dbReference type="KEGG" id="ffu:CLAFUR5_03645"/>
<dbReference type="Gene3D" id="3.30.40.210">
    <property type="match status" value="1"/>
</dbReference>
<dbReference type="InterPro" id="IPR029040">
    <property type="entry name" value="RPABC4/Spt4"/>
</dbReference>
<gene>
    <name evidence="10" type="ORF">CLAFUR5_03645</name>
</gene>
<dbReference type="GO" id="GO:0003746">
    <property type="term" value="F:translation elongation factor activity"/>
    <property type="evidence" value="ECO:0007669"/>
    <property type="project" value="UniProtKB-KW"/>
</dbReference>
<dbReference type="GO" id="GO:0008270">
    <property type="term" value="F:zinc ion binding"/>
    <property type="evidence" value="ECO:0007669"/>
    <property type="project" value="InterPro"/>
</dbReference>
<dbReference type="OrthoDB" id="248751at2759"/>
<dbReference type="Pfam" id="PF06093">
    <property type="entry name" value="Spt4"/>
    <property type="match status" value="1"/>
</dbReference>
<evidence type="ECO:0000256" key="6">
    <source>
        <dbReference type="ARBA" id="ARBA00023242"/>
    </source>
</evidence>
<protein>
    <recommendedName>
        <fullName evidence="4 8">Transcription elongation factor SPT4</fullName>
    </recommendedName>
</protein>
<dbReference type="CDD" id="cd07973">
    <property type="entry name" value="Spt4"/>
    <property type="match status" value="1"/>
</dbReference>
<keyword evidence="11" id="KW-1185">Reference proteome</keyword>
<organism evidence="10 11">
    <name type="scientific">Passalora fulva</name>
    <name type="common">Tomato leaf mold</name>
    <name type="synonym">Cladosporium fulvum</name>
    <dbReference type="NCBI Taxonomy" id="5499"/>
    <lineage>
        <taxon>Eukaryota</taxon>
        <taxon>Fungi</taxon>
        <taxon>Dikarya</taxon>
        <taxon>Ascomycota</taxon>
        <taxon>Pezizomycotina</taxon>
        <taxon>Dothideomycetes</taxon>
        <taxon>Dothideomycetidae</taxon>
        <taxon>Mycosphaerellales</taxon>
        <taxon>Mycosphaerellaceae</taxon>
        <taxon>Fulvia</taxon>
    </lineage>
</organism>